<dbReference type="Gene3D" id="1.20.1250.20">
    <property type="entry name" value="MFS general substrate transporter like domains"/>
    <property type="match status" value="1"/>
</dbReference>
<evidence type="ECO:0000256" key="3">
    <source>
        <dbReference type="ARBA" id="ARBA00022448"/>
    </source>
</evidence>
<feature type="domain" description="Major facilitator superfamily (MFS) profile" evidence="9">
    <location>
        <begin position="19"/>
        <end position="457"/>
    </location>
</feature>
<dbReference type="PROSITE" id="PS50850">
    <property type="entry name" value="MFS"/>
    <property type="match status" value="1"/>
</dbReference>
<dbReference type="Gene3D" id="1.20.1720.10">
    <property type="entry name" value="Multidrug resistance protein D"/>
    <property type="match status" value="1"/>
</dbReference>
<dbReference type="AlphaFoldDB" id="A0A242NTZ9"/>
<proteinExistence type="inferred from homology"/>
<dbReference type="InterPro" id="IPR004638">
    <property type="entry name" value="EmrB-like"/>
</dbReference>
<dbReference type="SUPFAM" id="SSF103473">
    <property type="entry name" value="MFS general substrate transporter"/>
    <property type="match status" value="1"/>
</dbReference>
<accession>A0A242NTZ9</accession>
<dbReference type="PRINTS" id="PR01036">
    <property type="entry name" value="TCRTETB"/>
</dbReference>
<sequence length="460" mass="49676">MNMINNHTQEFGSSRPYFATAAILIGVGMSALDGSIVNIALPSIVNVLDIEVSSSIWIVNSYQIASAATMLICASLSSRVGEKLFFKLGMLLFTLSSLGCGLSPNFSILVVMRMMQGISYAMMISVGLGLYRTILPANMLGTILGLNAMVFAVGTAIGPALGGFIISYLTWPWLFYINIPLGILAITLSFVFLGKDSEKGKGFDWLGAISSATALGLTVIAVDQIGHWDNKTLISCIFVAIILFIIFIKAQHHARYPLLPLDIFHSRIYSFAVISSILIFIAQGIALVSLPFILQHTYGYSVLESAFMFTPWPVAVACCAPLAGILSNRFNPTKISSIGAVLFCLGLSSLAFLSETVSTINILWRVAVCGVGYGLFIPPNNREMFTNVKHNRTVIASGMLSTARTSGQSIGAAIVMVIIISLEGDKGIDFKRFVFYAFSCASFIALFSFIASISRIHKIK</sequence>
<dbReference type="CDD" id="cd17321">
    <property type="entry name" value="MFS_MMR_MDR_like"/>
    <property type="match status" value="1"/>
</dbReference>
<protein>
    <submittedName>
        <fullName evidence="10">MFS transporter</fullName>
    </submittedName>
</protein>
<feature type="transmembrane region" description="Helical" evidence="8">
    <location>
        <begin position="173"/>
        <end position="193"/>
    </location>
</feature>
<organism evidence="10 11">
    <name type="scientific">Gilliamella apis</name>
    <dbReference type="NCBI Taxonomy" id="1970738"/>
    <lineage>
        <taxon>Bacteria</taxon>
        <taxon>Pseudomonadati</taxon>
        <taxon>Pseudomonadota</taxon>
        <taxon>Gammaproteobacteria</taxon>
        <taxon>Orbales</taxon>
        <taxon>Orbaceae</taxon>
        <taxon>Gilliamella</taxon>
    </lineage>
</organism>
<evidence type="ECO:0000256" key="5">
    <source>
        <dbReference type="ARBA" id="ARBA00022692"/>
    </source>
</evidence>
<keyword evidence="7 8" id="KW-0472">Membrane</keyword>
<dbReference type="PANTHER" id="PTHR42718:SF9">
    <property type="entry name" value="MAJOR FACILITATOR SUPERFAMILY MULTIDRUG TRANSPORTER MFSC"/>
    <property type="match status" value="1"/>
</dbReference>
<dbReference type="GO" id="GO:0005886">
    <property type="term" value="C:plasma membrane"/>
    <property type="evidence" value="ECO:0007669"/>
    <property type="project" value="UniProtKB-SubCell"/>
</dbReference>
<feature type="transmembrane region" description="Helical" evidence="8">
    <location>
        <begin position="21"/>
        <end position="44"/>
    </location>
</feature>
<feature type="transmembrane region" description="Helical" evidence="8">
    <location>
        <begin position="110"/>
        <end position="131"/>
    </location>
</feature>
<feature type="transmembrane region" description="Helical" evidence="8">
    <location>
        <begin position="232"/>
        <end position="248"/>
    </location>
</feature>
<dbReference type="NCBIfam" id="TIGR00711">
    <property type="entry name" value="efflux_EmrB"/>
    <property type="match status" value="1"/>
</dbReference>
<keyword evidence="5 8" id="KW-0812">Transmembrane</keyword>
<feature type="transmembrane region" description="Helical" evidence="8">
    <location>
        <begin position="56"/>
        <end position="77"/>
    </location>
</feature>
<feature type="transmembrane region" description="Helical" evidence="8">
    <location>
        <begin position="268"/>
        <end position="294"/>
    </location>
</feature>
<name>A0A242NTZ9_9GAMM</name>
<feature type="transmembrane region" description="Helical" evidence="8">
    <location>
        <begin position="398"/>
        <end position="421"/>
    </location>
</feature>
<dbReference type="PANTHER" id="PTHR42718">
    <property type="entry name" value="MAJOR FACILITATOR SUPERFAMILY MULTIDRUG TRANSPORTER MFSC"/>
    <property type="match status" value="1"/>
</dbReference>
<dbReference type="InterPro" id="IPR011701">
    <property type="entry name" value="MFS"/>
</dbReference>
<dbReference type="InterPro" id="IPR020846">
    <property type="entry name" value="MFS_dom"/>
</dbReference>
<feature type="transmembrane region" description="Helical" evidence="8">
    <location>
        <begin position="335"/>
        <end position="353"/>
    </location>
</feature>
<keyword evidence="4" id="KW-1003">Cell membrane</keyword>
<comment type="similarity">
    <text evidence="2">Belongs to the major facilitator superfamily. EmrB family.</text>
</comment>
<evidence type="ECO:0000256" key="2">
    <source>
        <dbReference type="ARBA" id="ARBA00008537"/>
    </source>
</evidence>
<evidence type="ECO:0000313" key="11">
    <source>
        <dbReference type="Proteomes" id="UP000194968"/>
    </source>
</evidence>
<evidence type="ECO:0000259" key="9">
    <source>
        <dbReference type="PROSITE" id="PS50850"/>
    </source>
</evidence>
<evidence type="ECO:0000313" key="10">
    <source>
        <dbReference type="EMBL" id="OTQ49306.1"/>
    </source>
</evidence>
<dbReference type="GO" id="GO:0022857">
    <property type="term" value="F:transmembrane transporter activity"/>
    <property type="evidence" value="ECO:0007669"/>
    <property type="project" value="InterPro"/>
</dbReference>
<evidence type="ECO:0000256" key="6">
    <source>
        <dbReference type="ARBA" id="ARBA00022989"/>
    </source>
</evidence>
<feature type="transmembrane region" description="Helical" evidence="8">
    <location>
        <begin position="306"/>
        <end position="326"/>
    </location>
</feature>
<feature type="transmembrane region" description="Helical" evidence="8">
    <location>
        <begin position="359"/>
        <end position="377"/>
    </location>
</feature>
<feature type="transmembrane region" description="Helical" evidence="8">
    <location>
        <begin position="433"/>
        <end position="453"/>
    </location>
</feature>
<evidence type="ECO:0000256" key="7">
    <source>
        <dbReference type="ARBA" id="ARBA00023136"/>
    </source>
</evidence>
<feature type="transmembrane region" description="Helical" evidence="8">
    <location>
        <begin position="205"/>
        <end position="226"/>
    </location>
</feature>
<evidence type="ECO:0000256" key="4">
    <source>
        <dbReference type="ARBA" id="ARBA00022475"/>
    </source>
</evidence>
<dbReference type="Pfam" id="PF07690">
    <property type="entry name" value="MFS_1"/>
    <property type="match status" value="1"/>
</dbReference>
<comment type="subcellular location">
    <subcellularLocation>
        <location evidence="1">Cell membrane</location>
        <topology evidence="1">Multi-pass membrane protein</topology>
    </subcellularLocation>
</comment>
<dbReference type="Proteomes" id="UP000194968">
    <property type="component" value="Unassembled WGS sequence"/>
</dbReference>
<dbReference type="EMBL" id="NASK01000096">
    <property type="protein sequence ID" value="OTQ49306.1"/>
    <property type="molecule type" value="Genomic_DNA"/>
</dbReference>
<reference evidence="10 11" key="1">
    <citation type="submission" date="2017-03" db="EMBL/GenBank/DDBJ databases">
        <title>Comparative genomics of honeybee gut symbionts reveal geographically distinct and subgroup specific antibiotic resistance.</title>
        <authorList>
            <person name="Ludvigsen J."/>
            <person name="Porcellato D."/>
            <person name="Labee-Lund T.M."/>
            <person name="Amdam G.V."/>
            <person name="Rudi K."/>
        </authorList>
    </citation>
    <scope>NUCLEOTIDE SEQUENCE [LARGE SCALE GENOMIC DNA]</scope>
    <source>
        <strain evidence="10 11">A-4-12</strain>
    </source>
</reference>
<feature type="transmembrane region" description="Helical" evidence="8">
    <location>
        <begin position="143"/>
        <end position="167"/>
    </location>
</feature>
<gene>
    <name evidence="10" type="ORF">B6D06_06790</name>
</gene>
<keyword evidence="3" id="KW-0813">Transport</keyword>
<evidence type="ECO:0000256" key="8">
    <source>
        <dbReference type="SAM" id="Phobius"/>
    </source>
</evidence>
<keyword evidence="6 8" id="KW-1133">Transmembrane helix</keyword>
<dbReference type="InterPro" id="IPR036259">
    <property type="entry name" value="MFS_trans_sf"/>
</dbReference>
<comment type="caution">
    <text evidence="10">The sequence shown here is derived from an EMBL/GenBank/DDBJ whole genome shotgun (WGS) entry which is preliminary data.</text>
</comment>
<dbReference type="OrthoDB" id="9812221at2"/>
<feature type="transmembrane region" description="Helical" evidence="8">
    <location>
        <begin position="84"/>
        <end position="104"/>
    </location>
</feature>
<evidence type="ECO:0000256" key="1">
    <source>
        <dbReference type="ARBA" id="ARBA00004651"/>
    </source>
</evidence>